<evidence type="ECO:0000256" key="1">
    <source>
        <dbReference type="ARBA" id="ARBA00022443"/>
    </source>
</evidence>
<dbReference type="PANTHER" id="PTHR13865">
    <property type="entry name" value="TIGHT JUNCTION PROTEIN"/>
    <property type="match status" value="1"/>
</dbReference>
<protein>
    <recommendedName>
        <fullName evidence="3">Guanylate kinase-like domain-containing protein</fullName>
    </recommendedName>
</protein>
<dbReference type="PANTHER" id="PTHR13865:SF28">
    <property type="entry name" value="POLYCHAETOID, ISOFORM O"/>
    <property type="match status" value="1"/>
</dbReference>
<feature type="compositionally biased region" description="Polar residues" evidence="2">
    <location>
        <begin position="396"/>
        <end position="409"/>
    </location>
</feature>
<feature type="compositionally biased region" description="Low complexity" evidence="2">
    <location>
        <begin position="550"/>
        <end position="563"/>
    </location>
</feature>
<proteinExistence type="predicted"/>
<reference evidence="4" key="1">
    <citation type="submission" date="2022-03" db="EMBL/GenBank/DDBJ databases">
        <authorList>
            <person name="Sayadi A."/>
        </authorList>
    </citation>
    <scope>NUCLEOTIDE SEQUENCE</scope>
</reference>
<dbReference type="PROSITE" id="PS50052">
    <property type="entry name" value="GUANYLATE_KINASE_2"/>
    <property type="match status" value="1"/>
</dbReference>
<feature type="compositionally biased region" description="Pro residues" evidence="2">
    <location>
        <begin position="693"/>
        <end position="713"/>
    </location>
</feature>
<dbReference type="OrthoDB" id="418634at2759"/>
<dbReference type="InterPro" id="IPR027417">
    <property type="entry name" value="P-loop_NTPase"/>
</dbReference>
<comment type="caution">
    <text evidence="4">The sequence shown here is derived from an EMBL/GenBank/DDBJ whole genome shotgun (WGS) entry which is preliminary data.</text>
</comment>
<dbReference type="GO" id="GO:0005886">
    <property type="term" value="C:plasma membrane"/>
    <property type="evidence" value="ECO:0007669"/>
    <property type="project" value="TreeGrafter"/>
</dbReference>
<evidence type="ECO:0000313" key="4">
    <source>
        <dbReference type="EMBL" id="CAH2012294.1"/>
    </source>
</evidence>
<keyword evidence="5" id="KW-1185">Reference proteome</keyword>
<sequence length="906" mass="102430">MDMDGVTREDAVLFLLSLQDRIELIVQYCKEEYDNIVASQKGDSFYIKTHFHYDNPAKGEMSFRSGDIFHVIDTLYNGVVGCWQVFRIGRNNQEVQKGIIPNKSRAEELATAQFNATKKEMSANESRGSFFRRRRSSNRRSKSLGKEHWDDILFSDTVSKFPAYERVLLKHPGFTRPVIMFGPIADIAREKLLKDFPDKFISPQLDTSAEENNAKSKTSNNSNIIRLSAIRDVIATGKHALLDITPNAVERLNYAQMYPIVVFFKAETKIVIKQQRQGLPKSAHKSSKKLLEQCQKLDKVWSHVFSATVTLNDNTDTWYRKVREIIDKQQSGALWMSESKPTYDTRYGFNNSNAQQDQPPEQLDTPTDSPLTKEPTYTLSNQDISMDPQGPYPKNSMDSQGPYSGNPQEYSKSPPYSGGGGKPPDYSKMDSRNDYGSRNDTYGSPDRRQDFSPERNMNMHKRQVSTLHGGYKGMSEHSPMKEGVYGQVPDLPPRVDRAAKPMGLLTTPGKIPNGRSAHERLFGAKANPQLDGNMNENGNFNPKPGSLERSQNSKSDSLSSYDSFNKQPRTIGPNAHDDLKTTLSKIDTNLQNSPSKYPPGTRWDGRRKQEGKYGTTGMGEQFMESSPRSSQEIDKEGSMECVSPRGSVERDIYKYSRSPAKQGIPTKTHIETKTDYGKYSRNAANHPHNSSQQPPPSHSSQPPPHIGPPPPISAPEYARSSHQDLRDAALSVHRQQSPLRSPQARHNGFEGGYKPVPPPKPKNYRPPYNGAGQQQYQHGKSHSNPVDPRLQQSSHQHHHANYYYDSPQNHNSYHGDQPVRYPGYEMAPPYHQESPRRHPSISYASRSEIQSISYSAHQHDSPYKMDHSTGNDMLDTRPPVVDLQGSREQRGSAFELYRKPISHNMR</sequence>
<feature type="compositionally biased region" description="Basic and acidic residues" evidence="2">
    <location>
        <begin position="668"/>
        <end position="678"/>
    </location>
</feature>
<dbReference type="AlphaFoldDB" id="A0A9P0ME01"/>
<dbReference type="GO" id="GO:0050839">
    <property type="term" value="F:cell adhesion molecule binding"/>
    <property type="evidence" value="ECO:0007669"/>
    <property type="project" value="TreeGrafter"/>
</dbReference>
<dbReference type="GO" id="GO:0098609">
    <property type="term" value="P:cell-cell adhesion"/>
    <property type="evidence" value="ECO:0007669"/>
    <property type="project" value="TreeGrafter"/>
</dbReference>
<dbReference type="CDD" id="cd11859">
    <property type="entry name" value="SH3_ZO"/>
    <property type="match status" value="1"/>
</dbReference>
<dbReference type="SUPFAM" id="SSF52540">
    <property type="entry name" value="P-loop containing nucleoside triphosphate hydrolases"/>
    <property type="match status" value="1"/>
</dbReference>
<feature type="compositionally biased region" description="Polar residues" evidence="2">
    <location>
        <begin position="530"/>
        <end position="540"/>
    </location>
</feature>
<evidence type="ECO:0000256" key="2">
    <source>
        <dbReference type="SAM" id="MobiDB-lite"/>
    </source>
</evidence>
<dbReference type="Pfam" id="PF07653">
    <property type="entry name" value="SH3_2"/>
    <property type="match status" value="1"/>
</dbReference>
<feature type="compositionally biased region" description="Basic and acidic residues" evidence="2">
    <location>
        <begin position="857"/>
        <end position="869"/>
    </location>
</feature>
<dbReference type="InterPro" id="IPR008144">
    <property type="entry name" value="Guanylate_kin-like_dom"/>
</dbReference>
<dbReference type="InterPro" id="IPR008145">
    <property type="entry name" value="GK/Ca_channel_bsu"/>
</dbReference>
<dbReference type="SMART" id="SM00072">
    <property type="entry name" value="GuKc"/>
    <property type="match status" value="1"/>
</dbReference>
<name>A0A9P0ME01_ACAOB</name>
<feature type="region of interest" description="Disordered" evidence="2">
    <location>
        <begin position="345"/>
        <end position="906"/>
    </location>
</feature>
<dbReference type="InterPro" id="IPR036028">
    <property type="entry name" value="SH3-like_dom_sf"/>
</dbReference>
<dbReference type="EMBL" id="CAKOFQ010008164">
    <property type="protein sequence ID" value="CAH2012294.1"/>
    <property type="molecule type" value="Genomic_DNA"/>
</dbReference>
<feature type="compositionally biased region" description="Polar residues" evidence="2">
    <location>
        <begin position="348"/>
        <end position="384"/>
    </location>
</feature>
<gene>
    <name evidence="4" type="ORF">ACAOBT_LOCUS32748</name>
</gene>
<organism evidence="4 5">
    <name type="scientific">Acanthoscelides obtectus</name>
    <name type="common">Bean weevil</name>
    <name type="synonym">Bruchus obtectus</name>
    <dbReference type="NCBI Taxonomy" id="200917"/>
    <lineage>
        <taxon>Eukaryota</taxon>
        <taxon>Metazoa</taxon>
        <taxon>Ecdysozoa</taxon>
        <taxon>Arthropoda</taxon>
        <taxon>Hexapoda</taxon>
        <taxon>Insecta</taxon>
        <taxon>Pterygota</taxon>
        <taxon>Neoptera</taxon>
        <taxon>Endopterygota</taxon>
        <taxon>Coleoptera</taxon>
        <taxon>Polyphaga</taxon>
        <taxon>Cucujiformia</taxon>
        <taxon>Chrysomeloidea</taxon>
        <taxon>Chrysomelidae</taxon>
        <taxon>Bruchinae</taxon>
        <taxon>Bruchini</taxon>
        <taxon>Acanthoscelides</taxon>
    </lineage>
</organism>
<dbReference type="Pfam" id="PF00625">
    <property type="entry name" value="Guanylate_kin"/>
    <property type="match status" value="1"/>
</dbReference>
<dbReference type="Gene3D" id="2.30.30.40">
    <property type="entry name" value="SH3 Domains"/>
    <property type="match status" value="1"/>
</dbReference>
<feature type="compositionally biased region" description="Polar residues" evidence="2">
    <location>
        <begin position="842"/>
        <end position="856"/>
    </location>
</feature>
<feature type="domain" description="Guanylate kinase-like" evidence="3">
    <location>
        <begin position="226"/>
        <end position="327"/>
    </location>
</feature>
<evidence type="ECO:0000313" key="5">
    <source>
        <dbReference type="Proteomes" id="UP001152888"/>
    </source>
</evidence>
<keyword evidence="1" id="KW-0728">SH3 domain</keyword>
<dbReference type="GO" id="GO:0150105">
    <property type="term" value="P:protein localization to cell-cell junction"/>
    <property type="evidence" value="ECO:0007669"/>
    <property type="project" value="TreeGrafter"/>
</dbReference>
<dbReference type="GO" id="GO:0005923">
    <property type="term" value="C:bicellular tight junction"/>
    <property type="evidence" value="ECO:0007669"/>
    <property type="project" value="TreeGrafter"/>
</dbReference>
<dbReference type="Gene3D" id="3.40.50.300">
    <property type="entry name" value="P-loop containing nucleotide triphosphate hydrolases"/>
    <property type="match status" value="1"/>
</dbReference>
<dbReference type="InterPro" id="IPR001452">
    <property type="entry name" value="SH3_domain"/>
</dbReference>
<feature type="compositionally biased region" description="Polar residues" evidence="2">
    <location>
        <begin position="581"/>
        <end position="595"/>
    </location>
</feature>
<dbReference type="SUPFAM" id="SSF50044">
    <property type="entry name" value="SH3-domain"/>
    <property type="match status" value="1"/>
</dbReference>
<feature type="compositionally biased region" description="Basic and acidic residues" evidence="2">
    <location>
        <begin position="425"/>
        <end position="437"/>
    </location>
</feature>
<dbReference type="Proteomes" id="UP001152888">
    <property type="component" value="Unassembled WGS sequence"/>
</dbReference>
<dbReference type="GO" id="GO:0045216">
    <property type="term" value="P:cell-cell junction organization"/>
    <property type="evidence" value="ECO:0007669"/>
    <property type="project" value="TreeGrafter"/>
</dbReference>
<accession>A0A9P0ME01</accession>
<evidence type="ECO:0000259" key="3">
    <source>
        <dbReference type="PROSITE" id="PS50052"/>
    </source>
</evidence>
<feature type="compositionally biased region" description="Polar residues" evidence="2">
    <location>
        <begin position="771"/>
        <end position="794"/>
    </location>
</feature>